<evidence type="ECO:0000256" key="1">
    <source>
        <dbReference type="ARBA" id="ARBA00022448"/>
    </source>
</evidence>
<dbReference type="InterPro" id="IPR010966">
    <property type="entry name" value="NqrB"/>
</dbReference>
<dbReference type="GO" id="GO:0010181">
    <property type="term" value="F:FMN binding"/>
    <property type="evidence" value="ECO:0007669"/>
    <property type="project" value="InterPro"/>
</dbReference>
<evidence type="ECO:0000313" key="19">
    <source>
        <dbReference type="Proteomes" id="UP000006251"/>
    </source>
</evidence>
<keyword evidence="13 16" id="KW-0830">Ubiquinone</keyword>
<dbReference type="HAMAP" id="MF_00426">
    <property type="entry name" value="NqrB"/>
    <property type="match status" value="1"/>
</dbReference>
<dbReference type="AlphaFoldDB" id="K6Y8Y0"/>
<dbReference type="PANTHER" id="PTHR30578:SF1">
    <property type="entry name" value="NA(+)-TRANSLOCATING NADH-QUINONE REDUCTASE SUBUNIT B"/>
    <property type="match status" value="1"/>
</dbReference>
<dbReference type="GO" id="GO:0006814">
    <property type="term" value="P:sodium ion transport"/>
    <property type="evidence" value="ECO:0007669"/>
    <property type="project" value="UniProtKB-UniRule"/>
</dbReference>
<dbReference type="NCBIfam" id="NF003756">
    <property type="entry name" value="PRK05349.1"/>
    <property type="match status" value="1"/>
</dbReference>
<evidence type="ECO:0000256" key="6">
    <source>
        <dbReference type="ARBA" id="ARBA00022643"/>
    </source>
</evidence>
<accession>K6Y8Y0</accession>
<feature type="transmembrane region" description="Helical" evidence="16">
    <location>
        <begin position="310"/>
        <end position="328"/>
    </location>
</feature>
<comment type="function">
    <text evidence="16">NQR complex catalyzes the reduction of ubiquinone-1 to ubiquinol by two successive reactions, coupled with the transport of Na(+) ions from the cytoplasm to the periplasm. NqrA to NqrE are probably involved in the second step, the conversion of ubisemiquinone to ubiquinol.</text>
</comment>
<keyword evidence="14 16" id="KW-0472">Membrane</keyword>
<dbReference type="PANTHER" id="PTHR30578">
    <property type="entry name" value="ELECTRON TRANSPORT COMPLEX PROTEIN RNFD"/>
    <property type="match status" value="1"/>
</dbReference>
<evidence type="ECO:0000256" key="16">
    <source>
        <dbReference type="HAMAP-Rule" id="MF_00426"/>
    </source>
</evidence>
<keyword evidence="12 16" id="KW-0406">Ion transport</keyword>
<keyword evidence="9 16" id="KW-1133">Transmembrane helix</keyword>
<name>K6Y8Y0_9ALTE</name>
<evidence type="ECO:0000256" key="5">
    <source>
        <dbReference type="ARBA" id="ARBA00022630"/>
    </source>
</evidence>
<dbReference type="InterPro" id="IPR004338">
    <property type="entry name" value="NqrB/RnfD"/>
</dbReference>
<evidence type="ECO:0000256" key="15">
    <source>
        <dbReference type="ARBA" id="ARBA00023201"/>
    </source>
</evidence>
<evidence type="ECO:0000256" key="4">
    <source>
        <dbReference type="ARBA" id="ARBA00022553"/>
    </source>
</evidence>
<keyword evidence="18" id="KW-0560">Oxidoreductase</keyword>
<evidence type="ECO:0000256" key="10">
    <source>
        <dbReference type="ARBA" id="ARBA00023027"/>
    </source>
</evidence>
<feature type="modified residue" description="FMN phosphoryl threonine" evidence="16 17">
    <location>
        <position position="232"/>
    </location>
</feature>
<evidence type="ECO:0000256" key="11">
    <source>
        <dbReference type="ARBA" id="ARBA00023053"/>
    </source>
</evidence>
<dbReference type="STRING" id="1121922.GCA_000428905_02721"/>
<protein>
    <recommendedName>
        <fullName evidence="16">Na(+)-translocating NADH-quinone reductase subunit B</fullName>
        <shortName evidence="16">Na(+)-NQR subunit B</shortName>
        <shortName evidence="16">Na(+)-translocating NQR subunit B</shortName>
        <ecNumber evidence="16">7.2.1.1</ecNumber>
    </recommendedName>
    <alternativeName>
        <fullName evidence="16">NQR complex subunit B</fullName>
    </alternativeName>
    <alternativeName>
        <fullName evidence="16">NQR-1 subunit B</fullName>
    </alternativeName>
</protein>
<keyword evidence="8 16" id="KW-1278">Translocase</keyword>
<evidence type="ECO:0000256" key="14">
    <source>
        <dbReference type="ARBA" id="ARBA00023136"/>
    </source>
</evidence>
<evidence type="ECO:0000256" key="17">
    <source>
        <dbReference type="PIRSR" id="PIRSR016055-50"/>
    </source>
</evidence>
<dbReference type="GO" id="GO:0022904">
    <property type="term" value="P:respiratory electron transport chain"/>
    <property type="evidence" value="ECO:0007669"/>
    <property type="project" value="InterPro"/>
</dbReference>
<dbReference type="GO" id="GO:0005886">
    <property type="term" value="C:plasma membrane"/>
    <property type="evidence" value="ECO:0007669"/>
    <property type="project" value="UniProtKB-SubCell"/>
</dbReference>
<evidence type="ECO:0000256" key="13">
    <source>
        <dbReference type="ARBA" id="ARBA00023075"/>
    </source>
</evidence>
<feature type="transmembrane region" description="Helical" evidence="16">
    <location>
        <begin position="151"/>
        <end position="170"/>
    </location>
</feature>
<comment type="subunit">
    <text evidence="16">Composed of six subunits; NqrA, NqrB, NqrC, NqrD, NqrE and NqrF.</text>
</comment>
<gene>
    <name evidence="16 18" type="primary">nqrB</name>
    <name evidence="18" type="ORF">GPAL_2348</name>
</gene>
<evidence type="ECO:0000256" key="8">
    <source>
        <dbReference type="ARBA" id="ARBA00022967"/>
    </source>
</evidence>
<dbReference type="GO" id="GO:0016655">
    <property type="term" value="F:oxidoreductase activity, acting on NAD(P)H, quinone or similar compound as acceptor"/>
    <property type="evidence" value="ECO:0007669"/>
    <property type="project" value="UniProtKB-UniRule"/>
</dbReference>
<comment type="similarity">
    <text evidence="16">Belongs to the NqrB/RnfD family.</text>
</comment>
<reference evidence="19" key="1">
    <citation type="journal article" date="2014" name="Environ. Microbiol.">
        <title>Comparative genomics of the marine bacterial genus Glaciecola reveals the high degree of genomic diversity and genomic characteristic for cold adaptation.</title>
        <authorList>
            <person name="Qin Q.L."/>
            <person name="Xie B.B."/>
            <person name="Yu Y."/>
            <person name="Shu Y.L."/>
            <person name="Rong J.C."/>
            <person name="Zhang Y.J."/>
            <person name="Zhao D.L."/>
            <person name="Chen X.L."/>
            <person name="Zhang X.Y."/>
            <person name="Chen B."/>
            <person name="Zhou B.C."/>
            <person name="Zhang Y.Z."/>
        </authorList>
    </citation>
    <scope>NUCLEOTIDE SEQUENCE [LARGE SCALE GENOMIC DNA]</scope>
    <source>
        <strain evidence="19">ACAM 615</strain>
    </source>
</reference>
<evidence type="ECO:0000313" key="18">
    <source>
        <dbReference type="EMBL" id="GAC29209.1"/>
    </source>
</evidence>
<feature type="transmembrane region" description="Helical" evidence="16">
    <location>
        <begin position="56"/>
        <end position="73"/>
    </location>
</feature>
<evidence type="ECO:0000256" key="3">
    <source>
        <dbReference type="ARBA" id="ARBA00022519"/>
    </source>
</evidence>
<dbReference type="NCBIfam" id="TIGR01937">
    <property type="entry name" value="nqrB"/>
    <property type="match status" value="1"/>
</dbReference>
<keyword evidence="11 16" id="KW-0915">Sodium</keyword>
<evidence type="ECO:0000256" key="2">
    <source>
        <dbReference type="ARBA" id="ARBA00022475"/>
    </source>
</evidence>
<sequence>MGLKVYLEKIEPDFEPGGKYDKFYALYEAAATIFYTPGKVNVANTHVKDSIDLKRIMIMVWMATFPAMFYGMYNVGVQASYAIEAGGALYDGWQAGLFSALGGTLTGDAGIFSMLLYGACFFVPIYATTFIVGGFWEVLFASVRKHEINEGFFVTSVLFALTLPSTIPLWQVALGITFGIVIAKEIFGGTGRNFLNPALSGRAFLYFAYPAQISGDQPWIAAQLADGYSGATWLSNAANQTMNFGDSVNFASMQVLDASGNLVNQTISEADLWMNSFIGNIPGSVGEVSSLLIMVGGLFIIYLGIASWRIVSGVGLGVIFFSTLLNFFASDPTSIYAMPFYWHFVIGGLAFGMFFMATDPVSASFTNQGKWFYGFFIGLMTVLIRVINPAFPEGIMLAILFANLWAPLFDYFVAQSNIKRRVARVG</sequence>
<dbReference type="EC" id="7.2.1.1" evidence="16"/>
<dbReference type="Proteomes" id="UP000006251">
    <property type="component" value="Unassembled WGS sequence"/>
</dbReference>
<keyword evidence="2 16" id="KW-1003">Cell membrane</keyword>
<keyword evidence="10 16" id="KW-0520">NAD</keyword>
<keyword evidence="4 16" id="KW-0597">Phosphoprotein</keyword>
<feature type="transmembrane region" description="Helical" evidence="16">
    <location>
        <begin position="394"/>
        <end position="414"/>
    </location>
</feature>
<feature type="transmembrane region" description="Helical" evidence="16">
    <location>
        <begin position="114"/>
        <end position="139"/>
    </location>
</feature>
<comment type="subcellular location">
    <subcellularLocation>
        <location evidence="16">Cell membrane</location>
        <topology evidence="16">Multi-pass membrane protein</topology>
    </subcellularLocation>
</comment>
<evidence type="ECO:0000256" key="12">
    <source>
        <dbReference type="ARBA" id="ARBA00023065"/>
    </source>
</evidence>
<keyword evidence="1 16" id="KW-0813">Transport</keyword>
<dbReference type="EMBL" id="BAEQ01000042">
    <property type="protein sequence ID" value="GAC29209.1"/>
    <property type="molecule type" value="Genomic_DNA"/>
</dbReference>
<keyword evidence="6 16" id="KW-0288">FMN</keyword>
<comment type="caution">
    <text evidence="18">The sequence shown here is derived from an EMBL/GenBank/DDBJ whole genome shotgun (WGS) entry which is preliminary data.</text>
</comment>
<dbReference type="RefSeq" id="WP_006011818.1">
    <property type="nucleotide sequence ID" value="NZ_AUAV01000014.1"/>
</dbReference>
<feature type="transmembrane region" description="Helical" evidence="16">
    <location>
        <begin position="370"/>
        <end position="388"/>
    </location>
</feature>
<feature type="transmembrane region" description="Helical" evidence="16">
    <location>
        <begin position="340"/>
        <end position="358"/>
    </location>
</feature>
<evidence type="ECO:0000256" key="9">
    <source>
        <dbReference type="ARBA" id="ARBA00022989"/>
    </source>
</evidence>
<dbReference type="Pfam" id="PF03116">
    <property type="entry name" value="NQR2_RnfD_RnfE"/>
    <property type="match status" value="1"/>
</dbReference>
<keyword evidence="5 16" id="KW-0285">Flavoprotein</keyword>
<dbReference type="PIRSF" id="PIRSF016055">
    <property type="entry name" value="NADH-UbQ_OxRdtase_B_su"/>
    <property type="match status" value="1"/>
</dbReference>
<feature type="transmembrane region" description="Helical" evidence="16">
    <location>
        <begin position="281"/>
        <end position="303"/>
    </location>
</feature>
<dbReference type="OrthoDB" id="9776359at2"/>
<comment type="cofactor">
    <cofactor evidence="16 17">
        <name>FMN</name>
        <dbReference type="ChEBI" id="CHEBI:58210"/>
    </cofactor>
</comment>
<evidence type="ECO:0000256" key="7">
    <source>
        <dbReference type="ARBA" id="ARBA00022692"/>
    </source>
</evidence>
<keyword evidence="19" id="KW-1185">Reference proteome</keyword>
<dbReference type="GO" id="GO:0055085">
    <property type="term" value="P:transmembrane transport"/>
    <property type="evidence" value="ECO:0007669"/>
    <property type="project" value="InterPro"/>
</dbReference>
<keyword evidence="15 16" id="KW-0739">Sodium transport</keyword>
<organism evidence="18 19">
    <name type="scientific">Brumicola pallidula DSM 14239 = ACAM 615</name>
    <dbReference type="NCBI Taxonomy" id="1121922"/>
    <lineage>
        <taxon>Bacteria</taxon>
        <taxon>Pseudomonadati</taxon>
        <taxon>Pseudomonadota</taxon>
        <taxon>Gammaproteobacteria</taxon>
        <taxon>Alteromonadales</taxon>
        <taxon>Alteromonadaceae</taxon>
        <taxon>Brumicola</taxon>
    </lineage>
</organism>
<proteinExistence type="inferred from homology"/>
<keyword evidence="3" id="KW-0997">Cell inner membrane</keyword>
<keyword evidence="7 16" id="KW-0812">Transmembrane</keyword>
<comment type="catalytic activity">
    <reaction evidence="16">
        <text>a ubiquinone + n Na(+)(in) + NADH + H(+) = a ubiquinol + n Na(+)(out) + NAD(+)</text>
        <dbReference type="Rhea" id="RHEA:47748"/>
        <dbReference type="Rhea" id="RHEA-COMP:9565"/>
        <dbReference type="Rhea" id="RHEA-COMP:9566"/>
        <dbReference type="ChEBI" id="CHEBI:15378"/>
        <dbReference type="ChEBI" id="CHEBI:16389"/>
        <dbReference type="ChEBI" id="CHEBI:17976"/>
        <dbReference type="ChEBI" id="CHEBI:29101"/>
        <dbReference type="ChEBI" id="CHEBI:57540"/>
        <dbReference type="ChEBI" id="CHEBI:57945"/>
        <dbReference type="EC" id="7.2.1.1"/>
    </reaction>
</comment>